<accession>A0A919SQK3</accession>
<feature type="region of interest" description="Disordered" evidence="3">
    <location>
        <begin position="1"/>
        <end position="25"/>
    </location>
</feature>
<reference evidence="4" key="1">
    <citation type="submission" date="2021-03" db="EMBL/GenBank/DDBJ databases">
        <title>Whole genome shotgun sequence of Actinoplanes auranticolor NBRC 12245.</title>
        <authorList>
            <person name="Komaki H."/>
            <person name="Tamura T."/>
        </authorList>
    </citation>
    <scope>NUCLEOTIDE SEQUENCE</scope>
    <source>
        <strain evidence="4">NBRC 12245</strain>
    </source>
</reference>
<dbReference type="GO" id="GO:0004252">
    <property type="term" value="F:serine-type endopeptidase activity"/>
    <property type="evidence" value="ECO:0007669"/>
    <property type="project" value="InterPro"/>
</dbReference>
<comment type="similarity">
    <text evidence="1 2">Belongs to the peptidase S14 family.</text>
</comment>
<dbReference type="Pfam" id="PF00574">
    <property type="entry name" value="CLP_protease"/>
    <property type="match status" value="1"/>
</dbReference>
<dbReference type="GO" id="GO:0006515">
    <property type="term" value="P:protein quality control for misfolded or incompletely synthesized proteins"/>
    <property type="evidence" value="ECO:0007669"/>
    <property type="project" value="TreeGrafter"/>
</dbReference>
<dbReference type="GO" id="GO:0051117">
    <property type="term" value="F:ATPase binding"/>
    <property type="evidence" value="ECO:0007669"/>
    <property type="project" value="TreeGrafter"/>
</dbReference>
<protein>
    <recommendedName>
        <fullName evidence="2">ATP-dependent Clp protease proteolytic subunit</fullName>
    </recommendedName>
</protein>
<dbReference type="EMBL" id="BOQL01000063">
    <property type="protein sequence ID" value="GIM76717.1"/>
    <property type="molecule type" value="Genomic_DNA"/>
</dbReference>
<dbReference type="PRINTS" id="PR00127">
    <property type="entry name" value="CLPPROTEASEP"/>
</dbReference>
<dbReference type="GO" id="GO:0004176">
    <property type="term" value="F:ATP-dependent peptidase activity"/>
    <property type="evidence" value="ECO:0007669"/>
    <property type="project" value="InterPro"/>
</dbReference>
<evidence type="ECO:0000313" key="5">
    <source>
        <dbReference type="Proteomes" id="UP000681340"/>
    </source>
</evidence>
<dbReference type="InterPro" id="IPR023562">
    <property type="entry name" value="ClpP/TepA"/>
</dbReference>
<organism evidence="4 5">
    <name type="scientific">Actinoplanes auranticolor</name>
    <dbReference type="NCBI Taxonomy" id="47988"/>
    <lineage>
        <taxon>Bacteria</taxon>
        <taxon>Bacillati</taxon>
        <taxon>Actinomycetota</taxon>
        <taxon>Actinomycetes</taxon>
        <taxon>Micromonosporales</taxon>
        <taxon>Micromonosporaceae</taxon>
        <taxon>Actinoplanes</taxon>
    </lineage>
</organism>
<dbReference type="PANTHER" id="PTHR10381:SF11">
    <property type="entry name" value="ATP-DEPENDENT CLP PROTEASE PROTEOLYTIC SUBUNIT, MITOCHONDRIAL"/>
    <property type="match status" value="1"/>
</dbReference>
<evidence type="ECO:0000256" key="1">
    <source>
        <dbReference type="ARBA" id="ARBA00007039"/>
    </source>
</evidence>
<evidence type="ECO:0000256" key="2">
    <source>
        <dbReference type="RuleBase" id="RU003567"/>
    </source>
</evidence>
<evidence type="ECO:0000313" key="4">
    <source>
        <dbReference type="EMBL" id="GIM76717.1"/>
    </source>
</evidence>
<dbReference type="InterPro" id="IPR029045">
    <property type="entry name" value="ClpP/crotonase-like_dom_sf"/>
</dbReference>
<name>A0A919SQK3_9ACTN</name>
<dbReference type="GO" id="GO:0009368">
    <property type="term" value="C:endopeptidase Clp complex"/>
    <property type="evidence" value="ECO:0007669"/>
    <property type="project" value="TreeGrafter"/>
</dbReference>
<dbReference type="Proteomes" id="UP000681340">
    <property type="component" value="Unassembled WGS sequence"/>
</dbReference>
<dbReference type="PANTHER" id="PTHR10381">
    <property type="entry name" value="ATP-DEPENDENT CLP PROTEASE PROTEOLYTIC SUBUNIT"/>
    <property type="match status" value="1"/>
</dbReference>
<keyword evidence="5" id="KW-1185">Reference proteome</keyword>
<comment type="caution">
    <text evidence="4">The sequence shown here is derived from an EMBL/GenBank/DDBJ whole genome shotgun (WGS) entry which is preliminary data.</text>
</comment>
<dbReference type="Gene3D" id="3.90.226.10">
    <property type="entry name" value="2-enoyl-CoA Hydratase, Chain A, domain 1"/>
    <property type="match status" value="1"/>
</dbReference>
<feature type="compositionally biased region" description="Pro residues" evidence="3">
    <location>
        <begin position="10"/>
        <end position="20"/>
    </location>
</feature>
<sequence>MTPDLRWQPSSPPPPEPWPNGGPTLPGWLEERLFDQRIVMIRGPLTGQAASGIAAALLTLDAAGPEPVQLHVASSGGDLNAAHAVIDVMDAMAAPVHAVVTSEAGGAVLAVLAAAERRTAYRHARFKLAEPRAAGVTGTADEVAAAAGQHLRELEEVVLRLVEVTGQTRSRIEDDLSAGKVLSSAEARDYGLIDEVVGKGA</sequence>
<dbReference type="RefSeq" id="WP_246595685.1">
    <property type="nucleotide sequence ID" value="NZ_BAABEA010000034.1"/>
</dbReference>
<dbReference type="InterPro" id="IPR001907">
    <property type="entry name" value="ClpP"/>
</dbReference>
<keyword evidence="4" id="KW-0645">Protease</keyword>
<proteinExistence type="inferred from homology"/>
<dbReference type="SUPFAM" id="SSF52096">
    <property type="entry name" value="ClpP/crotonase"/>
    <property type="match status" value="1"/>
</dbReference>
<keyword evidence="4" id="KW-0378">Hydrolase</keyword>
<dbReference type="AlphaFoldDB" id="A0A919SQK3"/>
<evidence type="ECO:0000256" key="3">
    <source>
        <dbReference type="SAM" id="MobiDB-lite"/>
    </source>
</evidence>
<gene>
    <name evidence="4" type="primary">clpP_3</name>
    <name evidence="4" type="ORF">Aau02nite_72330</name>
</gene>